<feature type="region of interest" description="Disordered" evidence="8">
    <location>
        <begin position="609"/>
        <end position="662"/>
    </location>
</feature>
<dbReference type="GO" id="GO:0006631">
    <property type="term" value="P:fatty acid metabolic process"/>
    <property type="evidence" value="ECO:0007669"/>
    <property type="project" value="UniProtKB-KW"/>
</dbReference>
<dbReference type="Pfam" id="PF00755">
    <property type="entry name" value="Carn_acyltransf"/>
    <property type="match status" value="2"/>
</dbReference>
<dbReference type="PANTHER" id="PTHR22589">
    <property type="entry name" value="CARNITINE O-ACYLTRANSFERASE"/>
    <property type="match status" value="1"/>
</dbReference>
<dbReference type="PROSITE" id="PS00440">
    <property type="entry name" value="ACYLTRANSF_C_2"/>
    <property type="match status" value="1"/>
</dbReference>
<evidence type="ECO:0000256" key="3">
    <source>
        <dbReference type="ARBA" id="ARBA00022679"/>
    </source>
</evidence>
<feature type="active site" description="Proton acceptor" evidence="7">
    <location>
        <position position="394"/>
    </location>
</feature>
<dbReference type="InterPro" id="IPR039551">
    <property type="entry name" value="Cho/carn_acyl_trans"/>
</dbReference>
<evidence type="ECO:0000313" key="10">
    <source>
        <dbReference type="EMBL" id="OAA61030.1"/>
    </source>
</evidence>
<dbReference type="FunFam" id="1.10.275.20:FF:000003">
    <property type="entry name" value="Carnitine acetyl transferase"/>
    <property type="match status" value="1"/>
</dbReference>
<dbReference type="STRING" id="1081102.A0A167TWQ7"/>
<dbReference type="InterPro" id="IPR042231">
    <property type="entry name" value="Cho/carn_acyl_trans_2"/>
</dbReference>
<keyword evidence="11" id="KW-1185">Reference proteome</keyword>
<feature type="compositionally biased region" description="Low complexity" evidence="8">
    <location>
        <begin position="635"/>
        <end position="649"/>
    </location>
</feature>
<comment type="caution">
    <text evidence="10">The sequence shown here is derived from an EMBL/GenBank/DDBJ whole genome shotgun (WGS) entry which is preliminary data.</text>
</comment>
<feature type="region of interest" description="Disordered" evidence="8">
    <location>
        <begin position="775"/>
        <end position="841"/>
    </location>
</feature>
<keyword evidence="6" id="KW-0012">Acyltransferase</keyword>
<feature type="domain" description="Choline/carnitine acyltransferase" evidence="9">
    <location>
        <begin position="88"/>
        <end position="602"/>
    </location>
</feature>
<feature type="region of interest" description="Disordered" evidence="8">
    <location>
        <begin position="1"/>
        <end position="32"/>
    </location>
</feature>
<dbReference type="InterPro" id="IPR042572">
    <property type="entry name" value="Carn_acyl_trans_N"/>
</dbReference>
<protein>
    <submittedName>
        <fullName evidence="10">Carnitine acetyl transferase</fullName>
    </submittedName>
</protein>
<comment type="similarity">
    <text evidence="1">Belongs to the carnitine/choline acetyltransferase family.</text>
</comment>
<dbReference type="Gene3D" id="1.10.275.20">
    <property type="entry name" value="Choline/Carnitine o-acyltransferase"/>
    <property type="match status" value="1"/>
</dbReference>
<sequence length="893" mass="99078">MSTQVRTFTIPRPFGEALSASSPKSPEQPPTVPRFVPDYPQIPRLGGGGGGGSTLPRIKPSSMASHVYDQPTASSGITFAHQDKLPKLPIPDLDKTCHKYLSVLRPLQTSREHAETRHAVEEFLRHEGPELQEKLKSYAEGRTSYIEQFWYDSYLNFDNPVVLNLNPFFLLEDDPTPARNNQVTRAASLIVSSLMFVRAVRKEELPPDTVRGTPLDMYQYSRLFGTARVPTDNGCQIEQDPDSKHIVVMCHGQLYWFDVLDDNSDLIMTERDIAINLQTIIDDATQTPIQEAAKGALGVLSTENRKVWSGLRDVLTREEGSNNSDCLGIVDSALFVVCLDYTEPASAAALCQNMLCGTSNIEKGVQIGTCTNRWYDKLQIIVCKNGSAGINFEHTGVDGHTVLRFASDVYTDTILRFARSINGQAPSMWKSTSPDPSKRAPESFGDVDATPHKLEWDMLPELSIAVRFAESRLADLIGQNEFECLDFAAYGKNFITSMGLSPDAFVQMAFQAAYYGLYGRVECTYEPAMTKVFLHGRTEAIRSVSEESVSFVQTFWADNQAEFKVEALRRACQRHVNTTRECAKAEGCDRHLYALYCLWQRLTDDEMGSTTTGRSSLGYGSPFDSERSYSPPPQQQQQQQQQFQSLQSLRGGGAAANGTPAVNDFGDDISALRARGDSTTSRQNSQHQNMPALFLDSGWDRLNNTILSTSNCGNPALRQFGFGPVSADGFGIGYIIKDDGISICVSSKHRQTKRFIDTLESYLLEIRRILRITSRRGTGGAPAGSKQQTRAREIDHERPRPANRIKSRGRLITGGEQIRSSPRLGGETTESPTTDSAAMSEDDELGGYGFFDAGMLLQALKTRSENLDTGEPKPSERASRRRDIGKKLRLIDY</sequence>
<feature type="region of interest" description="Disordered" evidence="8">
    <location>
        <begin position="862"/>
        <end position="884"/>
    </location>
</feature>
<dbReference type="PANTHER" id="PTHR22589:SF29">
    <property type="entry name" value="MITOCHONDRIAL CARNITINE O-ACETYLTRANSFERASE-RELATED"/>
    <property type="match status" value="1"/>
</dbReference>
<evidence type="ECO:0000256" key="5">
    <source>
        <dbReference type="ARBA" id="ARBA00023098"/>
    </source>
</evidence>
<feature type="compositionally biased region" description="Polar residues" evidence="8">
    <location>
        <begin position="828"/>
        <end position="837"/>
    </location>
</feature>
<dbReference type="Gene3D" id="3.30.559.70">
    <property type="entry name" value="Choline/Carnitine o-acyltransferase, domain 2"/>
    <property type="match status" value="1"/>
</dbReference>
<accession>A0A167TWQ7</accession>
<gene>
    <name evidence="10" type="ORF">SPI_05054</name>
</gene>
<dbReference type="GO" id="GO:0009437">
    <property type="term" value="P:carnitine metabolic process"/>
    <property type="evidence" value="ECO:0007669"/>
    <property type="project" value="EnsemblFungi"/>
</dbReference>
<dbReference type="Proteomes" id="UP000076874">
    <property type="component" value="Unassembled WGS sequence"/>
</dbReference>
<dbReference type="FunFam" id="3.30.559.70:FF:000003">
    <property type="entry name" value="Carnitine acetyl transferase FacC"/>
    <property type="match status" value="1"/>
</dbReference>
<organism evidence="10 11">
    <name type="scientific">Niveomyces insectorum RCEF 264</name>
    <dbReference type="NCBI Taxonomy" id="1081102"/>
    <lineage>
        <taxon>Eukaryota</taxon>
        <taxon>Fungi</taxon>
        <taxon>Dikarya</taxon>
        <taxon>Ascomycota</taxon>
        <taxon>Pezizomycotina</taxon>
        <taxon>Sordariomycetes</taxon>
        <taxon>Hypocreomycetidae</taxon>
        <taxon>Hypocreales</taxon>
        <taxon>Cordycipitaceae</taxon>
        <taxon>Niveomyces</taxon>
    </lineage>
</organism>
<evidence type="ECO:0000256" key="8">
    <source>
        <dbReference type="SAM" id="MobiDB-lite"/>
    </source>
</evidence>
<dbReference type="FunFam" id="3.30.559.10:FF:000025">
    <property type="entry name" value="Carnitine acetyl transferase"/>
    <property type="match status" value="1"/>
</dbReference>
<evidence type="ECO:0000256" key="7">
    <source>
        <dbReference type="PIRSR" id="PIRSR600542-1"/>
    </source>
</evidence>
<evidence type="ECO:0000259" key="9">
    <source>
        <dbReference type="Pfam" id="PF00755"/>
    </source>
</evidence>
<feature type="domain" description="Choline/carnitine acyltransferase" evidence="9">
    <location>
        <begin position="686"/>
        <end position="760"/>
    </location>
</feature>
<dbReference type="InterPro" id="IPR023213">
    <property type="entry name" value="CAT-like_dom_sf"/>
</dbReference>
<proteinExistence type="inferred from homology"/>
<keyword evidence="4" id="KW-0276">Fatty acid metabolism</keyword>
<evidence type="ECO:0000256" key="4">
    <source>
        <dbReference type="ARBA" id="ARBA00022832"/>
    </source>
</evidence>
<name>A0A167TWQ7_9HYPO</name>
<evidence type="ECO:0000256" key="2">
    <source>
        <dbReference type="ARBA" id="ARBA00022448"/>
    </source>
</evidence>
<keyword evidence="5" id="KW-0443">Lipid metabolism</keyword>
<keyword evidence="3 10" id="KW-0808">Transferase</keyword>
<dbReference type="Gene3D" id="3.30.559.10">
    <property type="entry name" value="Chloramphenicol acetyltransferase-like domain"/>
    <property type="match status" value="2"/>
</dbReference>
<evidence type="ECO:0000313" key="11">
    <source>
        <dbReference type="Proteomes" id="UP000076874"/>
    </source>
</evidence>
<dbReference type="EMBL" id="AZHD01000008">
    <property type="protein sequence ID" value="OAA61030.1"/>
    <property type="molecule type" value="Genomic_DNA"/>
</dbReference>
<keyword evidence="2" id="KW-0813">Transport</keyword>
<dbReference type="OrthoDB" id="240216at2759"/>
<evidence type="ECO:0000256" key="6">
    <source>
        <dbReference type="ARBA" id="ARBA00023315"/>
    </source>
</evidence>
<reference evidence="10 11" key="1">
    <citation type="journal article" date="2016" name="Genome Biol. Evol.">
        <title>Divergent and convergent evolution of fungal pathogenicity.</title>
        <authorList>
            <person name="Shang Y."/>
            <person name="Xiao G."/>
            <person name="Zheng P."/>
            <person name="Cen K."/>
            <person name="Zhan S."/>
            <person name="Wang C."/>
        </authorList>
    </citation>
    <scope>NUCLEOTIDE SEQUENCE [LARGE SCALE GENOMIC DNA]</scope>
    <source>
        <strain evidence="10 11">RCEF 264</strain>
    </source>
</reference>
<feature type="compositionally biased region" description="Basic and acidic residues" evidence="8">
    <location>
        <begin position="790"/>
        <end position="800"/>
    </location>
</feature>
<dbReference type="GO" id="GO:0004092">
    <property type="term" value="F:carnitine O-acetyltransferase activity"/>
    <property type="evidence" value="ECO:0007669"/>
    <property type="project" value="TreeGrafter"/>
</dbReference>
<dbReference type="FunFam" id="3.30.559.10:FF:000019">
    <property type="entry name" value="Carnitine acetyl transferase"/>
    <property type="match status" value="1"/>
</dbReference>
<dbReference type="AlphaFoldDB" id="A0A167TWQ7"/>
<dbReference type="SUPFAM" id="SSF52777">
    <property type="entry name" value="CoA-dependent acyltransferases"/>
    <property type="match status" value="2"/>
</dbReference>
<dbReference type="InterPro" id="IPR000542">
    <property type="entry name" value="Carn_acyl_trans"/>
</dbReference>
<dbReference type="GO" id="GO:0005739">
    <property type="term" value="C:mitochondrion"/>
    <property type="evidence" value="ECO:0007669"/>
    <property type="project" value="EnsemblFungi"/>
</dbReference>
<evidence type="ECO:0000256" key="1">
    <source>
        <dbReference type="ARBA" id="ARBA00005232"/>
    </source>
</evidence>